<accession>B4CWI0</accession>
<name>B4CWI0_9BACT</name>
<evidence type="ECO:0000313" key="2">
    <source>
        <dbReference type="EMBL" id="EDY21772.1"/>
    </source>
</evidence>
<feature type="transmembrane region" description="Helical" evidence="1">
    <location>
        <begin position="12"/>
        <end position="28"/>
    </location>
</feature>
<comment type="caution">
    <text evidence="2">The sequence shown here is derived from an EMBL/GenBank/DDBJ whole genome shotgun (WGS) entry which is preliminary data.</text>
</comment>
<evidence type="ECO:0000256" key="1">
    <source>
        <dbReference type="SAM" id="Phobius"/>
    </source>
</evidence>
<evidence type="ECO:0000313" key="3">
    <source>
        <dbReference type="Proteomes" id="UP000005824"/>
    </source>
</evidence>
<sequence>MHPQKLYEFRAWLNVVGGIVITILWVLSGRDHNIASVEWCAGRVIGKHRSENYSSNPSLFSPRSFTYYIDVDVHGRAGSVRVNEYDYEDWSTGLACEVAFRHGRCRTTILMTFACRPEEEFCRLNDGGVVITRRSPSPLARARR</sequence>
<dbReference type="RefSeq" id="WP_006978344.1">
    <property type="nucleotide sequence ID" value="NZ_ABVL01000002.1"/>
</dbReference>
<keyword evidence="3" id="KW-1185">Reference proteome</keyword>
<reference evidence="2 3" key="1">
    <citation type="journal article" date="2011" name="J. Bacteriol.">
        <title>Genome sequence of Chthoniobacter flavus Ellin428, an aerobic heterotrophic soil bacterium.</title>
        <authorList>
            <person name="Kant R."/>
            <person name="van Passel M.W."/>
            <person name="Palva A."/>
            <person name="Lucas S."/>
            <person name="Lapidus A."/>
            <person name="Glavina Del Rio T."/>
            <person name="Dalin E."/>
            <person name="Tice H."/>
            <person name="Bruce D."/>
            <person name="Goodwin L."/>
            <person name="Pitluck S."/>
            <person name="Larimer F.W."/>
            <person name="Land M.L."/>
            <person name="Hauser L."/>
            <person name="Sangwan P."/>
            <person name="de Vos W.M."/>
            <person name="Janssen P.H."/>
            <person name="Smidt H."/>
        </authorList>
    </citation>
    <scope>NUCLEOTIDE SEQUENCE [LARGE SCALE GENOMIC DNA]</scope>
    <source>
        <strain evidence="2 3">Ellin428</strain>
    </source>
</reference>
<protein>
    <submittedName>
        <fullName evidence="2">Uncharacterized protein</fullName>
    </submittedName>
</protein>
<dbReference type="InParanoid" id="B4CWI0"/>
<keyword evidence="1" id="KW-1133">Transmembrane helix</keyword>
<keyword evidence="1" id="KW-0472">Membrane</keyword>
<organism evidence="2 3">
    <name type="scientific">Chthoniobacter flavus Ellin428</name>
    <dbReference type="NCBI Taxonomy" id="497964"/>
    <lineage>
        <taxon>Bacteria</taxon>
        <taxon>Pseudomonadati</taxon>
        <taxon>Verrucomicrobiota</taxon>
        <taxon>Spartobacteria</taxon>
        <taxon>Chthoniobacterales</taxon>
        <taxon>Chthoniobacteraceae</taxon>
        <taxon>Chthoniobacter</taxon>
    </lineage>
</organism>
<keyword evidence="1" id="KW-0812">Transmembrane</keyword>
<dbReference type="EMBL" id="ABVL01000002">
    <property type="protein sequence ID" value="EDY21772.1"/>
    <property type="molecule type" value="Genomic_DNA"/>
</dbReference>
<dbReference type="AlphaFoldDB" id="B4CWI0"/>
<gene>
    <name evidence="2" type="ORF">CfE428DRAFT_1017</name>
</gene>
<dbReference type="Proteomes" id="UP000005824">
    <property type="component" value="Unassembled WGS sequence"/>
</dbReference>
<proteinExistence type="predicted"/>